<dbReference type="SUPFAM" id="SSF55315">
    <property type="entry name" value="L30e-like"/>
    <property type="match status" value="1"/>
</dbReference>
<reference evidence="6" key="1">
    <citation type="submission" date="2021-01" db="EMBL/GenBank/DDBJ databases">
        <title>Whole genome shotgun sequence of Demequina activiva NBRC 110675.</title>
        <authorList>
            <person name="Komaki H."/>
            <person name="Tamura T."/>
        </authorList>
    </citation>
    <scope>NUCLEOTIDE SEQUENCE</scope>
    <source>
        <strain evidence="6">NBRC 110675</strain>
    </source>
</reference>
<keyword evidence="2" id="KW-0489">Methyltransferase</keyword>
<dbReference type="GO" id="GO:0006396">
    <property type="term" value="P:RNA processing"/>
    <property type="evidence" value="ECO:0007669"/>
    <property type="project" value="InterPro"/>
</dbReference>
<proteinExistence type="inferred from homology"/>
<dbReference type="NCBIfam" id="TIGR00186">
    <property type="entry name" value="rRNA_methyl_3"/>
    <property type="match status" value="1"/>
</dbReference>
<gene>
    <name evidence="6" type="primary">yjfH</name>
    <name evidence="6" type="ORF">Dac01nite_04700</name>
</gene>
<dbReference type="Pfam" id="PF08032">
    <property type="entry name" value="SpoU_sub_bind"/>
    <property type="match status" value="1"/>
</dbReference>
<dbReference type="InterPro" id="IPR029064">
    <property type="entry name" value="Ribosomal_eL30-like_sf"/>
</dbReference>
<sequence>MPHDYPERMAGNSKRRGATRNSGSKKGASVGTGGHGRKALEGKGPTPRAEDRPNHKAYKAKRRAEADAAKRPQKAGRTTPRDRTATTTDLVIGRNSVLEALRMAMPANALHVFNRIDADDRITEIVSLAVEQGLEVREVTKASLDALAGGSPHQGVALEVPPYRYANADDLLDGAAPVRIVALDGIQDPRNLGAVMRSAAAFGATGIVIPERRAAGVTVAAWKVSAGAASRLPVARATNLTRQIEAYKKAGCFVVGLDAGGEVAIGDSHLLDGPLVIVAGAEGAGLSRLVREACDQIASIPISSDTESLNASVAASIALYEARRALETSAAR</sequence>
<dbReference type="Proteomes" id="UP000652354">
    <property type="component" value="Unassembled WGS sequence"/>
</dbReference>
<evidence type="ECO:0000313" key="7">
    <source>
        <dbReference type="Proteomes" id="UP000652354"/>
    </source>
</evidence>
<name>A0A919Q3N8_9MICO</name>
<accession>A0A919Q3N8</accession>
<comment type="caution">
    <text evidence="6">The sequence shown here is derived from an EMBL/GenBank/DDBJ whole genome shotgun (WGS) entry which is preliminary data.</text>
</comment>
<dbReference type="AlphaFoldDB" id="A0A919Q3N8"/>
<evidence type="ECO:0000313" key="6">
    <source>
        <dbReference type="EMBL" id="GIG53718.1"/>
    </source>
</evidence>
<evidence type="ECO:0000256" key="2">
    <source>
        <dbReference type="ARBA" id="ARBA00022603"/>
    </source>
</evidence>
<feature type="region of interest" description="Disordered" evidence="4">
    <location>
        <begin position="1"/>
        <end position="88"/>
    </location>
</feature>
<dbReference type="SMART" id="SM00967">
    <property type="entry name" value="SpoU_sub_bind"/>
    <property type="match status" value="1"/>
</dbReference>
<dbReference type="Pfam" id="PF00588">
    <property type="entry name" value="SpoU_methylase"/>
    <property type="match status" value="1"/>
</dbReference>
<dbReference type="InterPro" id="IPR004441">
    <property type="entry name" value="rRNA_MeTrfase_TrmH"/>
</dbReference>
<evidence type="ECO:0000256" key="1">
    <source>
        <dbReference type="ARBA" id="ARBA00007228"/>
    </source>
</evidence>
<dbReference type="Gene3D" id="3.40.1280.10">
    <property type="match status" value="1"/>
</dbReference>
<dbReference type="PANTHER" id="PTHR46429:SF1">
    <property type="entry name" value="23S RRNA (GUANOSINE-2'-O-)-METHYLTRANSFERASE RLMB"/>
    <property type="match status" value="1"/>
</dbReference>
<comment type="similarity">
    <text evidence="1">Belongs to the class IV-like SAM-binding methyltransferase superfamily. RNA methyltransferase TrmH family.</text>
</comment>
<dbReference type="GO" id="GO:0032259">
    <property type="term" value="P:methylation"/>
    <property type="evidence" value="ECO:0007669"/>
    <property type="project" value="UniProtKB-KW"/>
</dbReference>
<evidence type="ECO:0000256" key="3">
    <source>
        <dbReference type="ARBA" id="ARBA00022679"/>
    </source>
</evidence>
<feature type="domain" description="RNA 2-O ribose methyltransferase substrate binding" evidence="5">
    <location>
        <begin position="90"/>
        <end position="166"/>
    </location>
</feature>
<dbReference type="EMBL" id="BONR01000001">
    <property type="protein sequence ID" value="GIG53718.1"/>
    <property type="molecule type" value="Genomic_DNA"/>
</dbReference>
<dbReference type="InterPro" id="IPR013123">
    <property type="entry name" value="SpoU_subst-bd"/>
</dbReference>
<protein>
    <submittedName>
        <fullName evidence="6">23S rRNA (Guanosine(2251)-2'-O)-methyltransferase RlmB</fullName>
    </submittedName>
</protein>
<dbReference type="GO" id="GO:0005829">
    <property type="term" value="C:cytosol"/>
    <property type="evidence" value="ECO:0007669"/>
    <property type="project" value="TreeGrafter"/>
</dbReference>
<evidence type="ECO:0000256" key="4">
    <source>
        <dbReference type="SAM" id="MobiDB-lite"/>
    </source>
</evidence>
<dbReference type="InterPro" id="IPR029026">
    <property type="entry name" value="tRNA_m1G_MTases_N"/>
</dbReference>
<dbReference type="CDD" id="cd18103">
    <property type="entry name" value="SpoU-like_RlmB"/>
    <property type="match status" value="1"/>
</dbReference>
<dbReference type="GO" id="GO:0008173">
    <property type="term" value="F:RNA methyltransferase activity"/>
    <property type="evidence" value="ECO:0007669"/>
    <property type="project" value="InterPro"/>
</dbReference>
<keyword evidence="3" id="KW-0808">Transferase</keyword>
<dbReference type="PANTHER" id="PTHR46429">
    <property type="entry name" value="23S RRNA (GUANOSINE-2'-O-)-METHYLTRANSFERASE RLMB"/>
    <property type="match status" value="1"/>
</dbReference>
<keyword evidence="7" id="KW-1185">Reference proteome</keyword>
<evidence type="ECO:0000259" key="5">
    <source>
        <dbReference type="SMART" id="SM00967"/>
    </source>
</evidence>
<dbReference type="SUPFAM" id="SSF75217">
    <property type="entry name" value="alpha/beta knot"/>
    <property type="match status" value="1"/>
</dbReference>
<dbReference type="GO" id="GO:0003723">
    <property type="term" value="F:RNA binding"/>
    <property type="evidence" value="ECO:0007669"/>
    <property type="project" value="InterPro"/>
</dbReference>
<dbReference type="Gene3D" id="3.30.1330.30">
    <property type="match status" value="1"/>
</dbReference>
<dbReference type="InterPro" id="IPR029028">
    <property type="entry name" value="Alpha/beta_knot_MTases"/>
</dbReference>
<organism evidence="6 7">
    <name type="scientific">Demequina activiva</name>
    <dbReference type="NCBI Taxonomy" id="1582364"/>
    <lineage>
        <taxon>Bacteria</taxon>
        <taxon>Bacillati</taxon>
        <taxon>Actinomycetota</taxon>
        <taxon>Actinomycetes</taxon>
        <taxon>Micrococcales</taxon>
        <taxon>Demequinaceae</taxon>
        <taxon>Demequina</taxon>
    </lineage>
</organism>
<dbReference type="InterPro" id="IPR001537">
    <property type="entry name" value="SpoU_MeTrfase"/>
</dbReference>